<dbReference type="AlphaFoldDB" id="F4Q9R1"/>
<proteinExistence type="predicted"/>
<evidence type="ECO:0000313" key="2">
    <source>
        <dbReference type="EMBL" id="EGG15430.1"/>
    </source>
</evidence>
<reference evidence="3" key="1">
    <citation type="journal article" date="2011" name="Genome Res.">
        <title>Phylogeny-wide analysis of social amoeba genomes highlights ancient origins for complex intercellular communication.</title>
        <authorList>
            <person name="Heidel A.J."/>
            <person name="Lawal H.M."/>
            <person name="Felder M."/>
            <person name="Schilde C."/>
            <person name="Helps N.R."/>
            <person name="Tunggal B."/>
            <person name="Rivero F."/>
            <person name="John U."/>
            <person name="Schleicher M."/>
            <person name="Eichinger L."/>
            <person name="Platzer M."/>
            <person name="Noegel A.A."/>
            <person name="Schaap P."/>
            <person name="Gloeckner G."/>
        </authorList>
    </citation>
    <scope>NUCLEOTIDE SEQUENCE [LARGE SCALE GENOMIC DNA]</scope>
    <source>
        <strain evidence="3">SH3</strain>
    </source>
</reference>
<dbReference type="OMA" id="YEWINHM"/>
<dbReference type="OrthoDB" id="73307at2759"/>
<evidence type="ECO:0000313" key="3">
    <source>
        <dbReference type="Proteomes" id="UP000007797"/>
    </source>
</evidence>
<accession>F4Q9R1</accession>
<dbReference type="InterPro" id="IPR035969">
    <property type="entry name" value="Rab-GAP_TBC_sf"/>
</dbReference>
<dbReference type="RefSeq" id="XP_004354172.1">
    <property type="nucleotide sequence ID" value="XM_004354120.1"/>
</dbReference>
<feature type="region of interest" description="Disordered" evidence="1">
    <location>
        <begin position="625"/>
        <end position="655"/>
    </location>
</feature>
<dbReference type="Gene3D" id="1.10.472.80">
    <property type="entry name" value="Ypt/Rab-GAP domain of gyp1p, domain 3"/>
    <property type="match status" value="1"/>
</dbReference>
<dbReference type="SUPFAM" id="SSF47923">
    <property type="entry name" value="Ypt/Rab-GAP domain of gyp1p"/>
    <property type="match status" value="1"/>
</dbReference>
<dbReference type="GO" id="GO:0005802">
    <property type="term" value="C:trans-Golgi network"/>
    <property type="evidence" value="ECO:0007669"/>
    <property type="project" value="TreeGrafter"/>
</dbReference>
<feature type="compositionally biased region" description="Polar residues" evidence="1">
    <location>
        <begin position="595"/>
        <end position="609"/>
    </location>
</feature>
<organism evidence="2 3">
    <name type="scientific">Cavenderia fasciculata</name>
    <name type="common">Slime mold</name>
    <name type="synonym">Dictyostelium fasciculatum</name>
    <dbReference type="NCBI Taxonomy" id="261658"/>
    <lineage>
        <taxon>Eukaryota</taxon>
        <taxon>Amoebozoa</taxon>
        <taxon>Evosea</taxon>
        <taxon>Eumycetozoa</taxon>
        <taxon>Dictyostelia</taxon>
        <taxon>Acytosteliales</taxon>
        <taxon>Cavenderiaceae</taxon>
        <taxon>Cavenderia</taxon>
    </lineage>
</organism>
<dbReference type="KEGG" id="dfa:DFA_10265"/>
<feature type="compositionally biased region" description="Low complexity" evidence="1">
    <location>
        <begin position="631"/>
        <end position="650"/>
    </location>
</feature>
<protein>
    <submittedName>
        <fullName evidence="2">RabGAP/TBC domain-containing protein</fullName>
    </submittedName>
</protein>
<sequence length="900" mass="102852">MIMDDTIQFHNSTTITEVASNVKELLTTKTGEYSYEEWNQSKTMIKKLCDEGIPSNLRFLIWKHLVHNSLNVDELVVPALSPTNPNSLGNSMGSIQLNDSVNIDLNRSGAFNTSSKGGLNGSFPSVPIFHNDMVTRDCQQLVEEYHLLNQINTFNSKGGLNEHSPSRQYIPREPLLSPPLASDKLDSDLIANRLERFVRHFCMQTNRDYSIDVTKIIILFVVLSYVDEIDHERFQSDLSIPKTSEQDWMNLSIKIIENLSNSAILPFNSSHPILLCESEMFRILLLYHDPVLGYFLDQRCVYSTSYFYQWINHMFSGLQLWDILLFHENQDFYLYFALALLISKREQILSIKGVAKDISLVLEEKSIVNSSVLSNRSKLPGLVKNAQSYRASTPITFIRSWNKFYTNCKHPNGPRIDTINNIYKEFKYSICMGIDVEELILKSNYGKDPKIREKFQYYIEDGLNLDINLLVFDCRPYRYFKSGRFPGSCHLPPGLLISQPEDFEKVSNSFVTEKGVTHFAFYDNWFQFNPLTEKNDADTNDNGDMNMNILKYLKEGFPFVSRIPSGYKKIHDIFSSKDLELAVHDDQRCPVCNPDINNMPPQSPLSSSPVIAPKKEPWFNKFKIGSKRGESPLSPSSSSTSTNSLDNTTPQKRVGLMGNLRSSQTSYTPNREKIPLNVSAENVLGLPANSMSPFVIDDEDDENEDDFRGNPYCYGENDDGSYYYIDYTISPIATPVYDPNRVKIASELMEKALKSYQGLEDLLDGDNFVFECEEILAQGEGARERRYIILTPDNHFRVLEEHPKCIGYVKLDYQYSLDCIRKIVYKKSNPYLLEFRILDEPTETNANEVPVILTLPNAQSPTTTTTTGTEIITRKLYTFSEVDPILKAIKDKTNAIQTSH</sequence>
<dbReference type="SUPFAM" id="SSF52821">
    <property type="entry name" value="Rhodanese/Cell cycle control phosphatase"/>
    <property type="match status" value="1"/>
</dbReference>
<dbReference type="GO" id="GO:0005829">
    <property type="term" value="C:cytosol"/>
    <property type="evidence" value="ECO:0007669"/>
    <property type="project" value="GOC"/>
</dbReference>
<dbReference type="GeneID" id="14867023"/>
<gene>
    <name evidence="2" type="ORF">DFA_10265</name>
</gene>
<dbReference type="GO" id="GO:0099041">
    <property type="term" value="P:vesicle tethering to Golgi"/>
    <property type="evidence" value="ECO:0007669"/>
    <property type="project" value="TreeGrafter"/>
</dbReference>
<evidence type="ECO:0000256" key="1">
    <source>
        <dbReference type="SAM" id="MobiDB-lite"/>
    </source>
</evidence>
<feature type="region of interest" description="Disordered" evidence="1">
    <location>
        <begin position="592"/>
        <end position="612"/>
    </location>
</feature>
<dbReference type="EMBL" id="GL883026">
    <property type="protein sequence ID" value="EGG15430.1"/>
    <property type="molecule type" value="Genomic_DNA"/>
</dbReference>
<dbReference type="PANTHER" id="PTHR13297">
    <property type="entry name" value="TBC1 DOMAIN FAMILY MEMBER 23-RELATED"/>
    <property type="match status" value="1"/>
</dbReference>
<name>F4Q9R1_CACFS</name>
<dbReference type="PANTHER" id="PTHR13297:SF5">
    <property type="entry name" value="TBC1 DOMAIN FAMILY MEMBER 23"/>
    <property type="match status" value="1"/>
</dbReference>
<dbReference type="STRING" id="1054147.F4Q9R1"/>
<dbReference type="InterPro" id="IPR039755">
    <property type="entry name" value="TBC1D23"/>
</dbReference>
<dbReference type="GO" id="GO:0042147">
    <property type="term" value="P:retrograde transport, endosome to Golgi"/>
    <property type="evidence" value="ECO:0007669"/>
    <property type="project" value="InterPro"/>
</dbReference>
<keyword evidence="3" id="KW-1185">Reference proteome</keyword>
<dbReference type="InterPro" id="IPR036873">
    <property type="entry name" value="Rhodanese-like_dom_sf"/>
</dbReference>
<dbReference type="Proteomes" id="UP000007797">
    <property type="component" value="Unassembled WGS sequence"/>
</dbReference>